<proteinExistence type="predicted"/>
<evidence type="ECO:0000256" key="1">
    <source>
        <dbReference type="ARBA" id="ARBA00022527"/>
    </source>
</evidence>
<dbReference type="PROSITE" id="PS50011">
    <property type="entry name" value="PROTEIN_KINASE_DOM"/>
    <property type="match status" value="1"/>
</dbReference>
<gene>
    <name evidence="7" type="ORF">K490DRAFT_42715</name>
</gene>
<sequence>MTRNLAEGQHLTGESGSSYLVVSPMFRRKPGAPVPNVWSAVDSASQEDVFIMKQPGGDELAANANANAGAGWPRFQSEMIMHELFKSNPHIRQQVDRIPPGTGHGDEPPRIVLEPTETTLWSARAKRPFTDDEIRVVMKGALLGLRGIHEKGLVYADLKPDNIFVNGFRRTADETTAENSLNAVIGDLGLVMEPAVGKVQPLVYRSPEVHFKSSITPAADLWSWGMIYTHLLQAQVQPARPGLYDLQDGASAIQVEQTIRRFITDDFDLHNVPYYSDCILPSGHSRAEPE</sequence>
<dbReference type="Proteomes" id="UP000799776">
    <property type="component" value="Unassembled WGS sequence"/>
</dbReference>
<dbReference type="AlphaFoldDB" id="A0A9P4HWK3"/>
<comment type="catalytic activity">
    <reaction evidence="5">
        <text>L-seryl-[protein] + ATP = O-phospho-L-seryl-[protein] + ADP + H(+)</text>
        <dbReference type="Rhea" id="RHEA:17989"/>
        <dbReference type="Rhea" id="RHEA-COMP:9863"/>
        <dbReference type="Rhea" id="RHEA-COMP:11604"/>
        <dbReference type="ChEBI" id="CHEBI:15378"/>
        <dbReference type="ChEBI" id="CHEBI:29999"/>
        <dbReference type="ChEBI" id="CHEBI:30616"/>
        <dbReference type="ChEBI" id="CHEBI:83421"/>
        <dbReference type="ChEBI" id="CHEBI:456216"/>
        <dbReference type="EC" id="2.7.11.24"/>
    </reaction>
    <physiologicalReaction direction="left-to-right" evidence="5">
        <dbReference type="Rhea" id="RHEA:17990"/>
    </physiologicalReaction>
</comment>
<evidence type="ECO:0000256" key="3">
    <source>
        <dbReference type="ARBA" id="ARBA00022840"/>
    </source>
</evidence>
<evidence type="ECO:0000256" key="5">
    <source>
        <dbReference type="ARBA" id="ARBA00048130"/>
    </source>
</evidence>
<keyword evidence="7" id="KW-0418">Kinase</keyword>
<keyword evidence="8" id="KW-1185">Reference proteome</keyword>
<name>A0A9P4HWK3_9PEZI</name>
<dbReference type="Pfam" id="PF00069">
    <property type="entry name" value="Pkinase"/>
    <property type="match status" value="1"/>
</dbReference>
<evidence type="ECO:0000256" key="2">
    <source>
        <dbReference type="ARBA" id="ARBA00022741"/>
    </source>
</evidence>
<dbReference type="GO" id="GO:0004707">
    <property type="term" value="F:MAP kinase activity"/>
    <property type="evidence" value="ECO:0007669"/>
    <property type="project" value="UniProtKB-EC"/>
</dbReference>
<dbReference type="OrthoDB" id="5979581at2759"/>
<protein>
    <submittedName>
        <fullName evidence="7">Kinase-like protein</fullName>
    </submittedName>
</protein>
<dbReference type="EMBL" id="ML978721">
    <property type="protein sequence ID" value="KAF2087218.1"/>
    <property type="molecule type" value="Genomic_DNA"/>
</dbReference>
<dbReference type="SMART" id="SM00220">
    <property type="entry name" value="S_TKc"/>
    <property type="match status" value="1"/>
</dbReference>
<comment type="catalytic activity">
    <reaction evidence="4">
        <text>L-threonyl-[protein] + ATP = O-phospho-L-threonyl-[protein] + ADP + H(+)</text>
        <dbReference type="Rhea" id="RHEA:46608"/>
        <dbReference type="Rhea" id="RHEA-COMP:11060"/>
        <dbReference type="Rhea" id="RHEA-COMP:11605"/>
        <dbReference type="ChEBI" id="CHEBI:15378"/>
        <dbReference type="ChEBI" id="CHEBI:30013"/>
        <dbReference type="ChEBI" id="CHEBI:30616"/>
        <dbReference type="ChEBI" id="CHEBI:61977"/>
        <dbReference type="ChEBI" id="CHEBI:456216"/>
        <dbReference type="EC" id="2.7.11.24"/>
    </reaction>
    <physiologicalReaction direction="left-to-right" evidence="4">
        <dbReference type="Rhea" id="RHEA:46609"/>
    </physiologicalReaction>
</comment>
<evidence type="ECO:0000313" key="7">
    <source>
        <dbReference type="EMBL" id="KAF2087218.1"/>
    </source>
</evidence>
<evidence type="ECO:0000313" key="8">
    <source>
        <dbReference type="Proteomes" id="UP000799776"/>
    </source>
</evidence>
<evidence type="ECO:0000259" key="6">
    <source>
        <dbReference type="PROSITE" id="PS50011"/>
    </source>
</evidence>
<dbReference type="InterPro" id="IPR008271">
    <property type="entry name" value="Ser/Thr_kinase_AS"/>
</dbReference>
<dbReference type="PROSITE" id="PS00108">
    <property type="entry name" value="PROTEIN_KINASE_ST"/>
    <property type="match status" value="1"/>
</dbReference>
<reference evidence="7" key="1">
    <citation type="journal article" date="2020" name="Stud. Mycol.">
        <title>101 Dothideomycetes genomes: a test case for predicting lifestyles and emergence of pathogens.</title>
        <authorList>
            <person name="Haridas S."/>
            <person name="Albert R."/>
            <person name="Binder M."/>
            <person name="Bloem J."/>
            <person name="Labutti K."/>
            <person name="Salamov A."/>
            <person name="Andreopoulos B."/>
            <person name="Baker S."/>
            <person name="Barry K."/>
            <person name="Bills G."/>
            <person name="Bluhm B."/>
            <person name="Cannon C."/>
            <person name="Castanera R."/>
            <person name="Culley D."/>
            <person name="Daum C."/>
            <person name="Ezra D."/>
            <person name="Gonzalez J."/>
            <person name="Henrissat B."/>
            <person name="Kuo A."/>
            <person name="Liang C."/>
            <person name="Lipzen A."/>
            <person name="Lutzoni F."/>
            <person name="Magnuson J."/>
            <person name="Mondo S."/>
            <person name="Nolan M."/>
            <person name="Ohm R."/>
            <person name="Pangilinan J."/>
            <person name="Park H.-J."/>
            <person name="Ramirez L."/>
            <person name="Alfaro M."/>
            <person name="Sun H."/>
            <person name="Tritt A."/>
            <person name="Yoshinaga Y."/>
            <person name="Zwiers L.-H."/>
            <person name="Turgeon B."/>
            <person name="Goodwin S."/>
            <person name="Spatafora J."/>
            <person name="Crous P."/>
            <person name="Grigoriev I."/>
        </authorList>
    </citation>
    <scope>NUCLEOTIDE SEQUENCE</scope>
    <source>
        <strain evidence="7">CBS 121410</strain>
    </source>
</reference>
<dbReference type="GO" id="GO:0005524">
    <property type="term" value="F:ATP binding"/>
    <property type="evidence" value="ECO:0007669"/>
    <property type="project" value="UniProtKB-KW"/>
</dbReference>
<dbReference type="InterPro" id="IPR000719">
    <property type="entry name" value="Prot_kinase_dom"/>
</dbReference>
<keyword evidence="1" id="KW-0723">Serine/threonine-protein kinase</keyword>
<keyword evidence="3" id="KW-0067">ATP-binding</keyword>
<dbReference type="InterPro" id="IPR050117">
    <property type="entry name" value="MAPK"/>
</dbReference>
<dbReference type="InterPro" id="IPR011009">
    <property type="entry name" value="Kinase-like_dom_sf"/>
</dbReference>
<keyword evidence="7" id="KW-0808">Transferase</keyword>
<dbReference type="SUPFAM" id="SSF56112">
    <property type="entry name" value="Protein kinase-like (PK-like)"/>
    <property type="match status" value="1"/>
</dbReference>
<dbReference type="PANTHER" id="PTHR24055">
    <property type="entry name" value="MITOGEN-ACTIVATED PROTEIN KINASE"/>
    <property type="match status" value="1"/>
</dbReference>
<comment type="caution">
    <text evidence="7">The sequence shown here is derived from an EMBL/GenBank/DDBJ whole genome shotgun (WGS) entry which is preliminary data.</text>
</comment>
<dbReference type="Gene3D" id="1.10.510.10">
    <property type="entry name" value="Transferase(Phosphotransferase) domain 1"/>
    <property type="match status" value="1"/>
</dbReference>
<feature type="non-terminal residue" evidence="7">
    <location>
        <position position="290"/>
    </location>
</feature>
<evidence type="ECO:0000256" key="4">
    <source>
        <dbReference type="ARBA" id="ARBA00047919"/>
    </source>
</evidence>
<organism evidence="7 8">
    <name type="scientific">Saccharata proteae CBS 121410</name>
    <dbReference type="NCBI Taxonomy" id="1314787"/>
    <lineage>
        <taxon>Eukaryota</taxon>
        <taxon>Fungi</taxon>
        <taxon>Dikarya</taxon>
        <taxon>Ascomycota</taxon>
        <taxon>Pezizomycotina</taxon>
        <taxon>Dothideomycetes</taxon>
        <taxon>Dothideomycetes incertae sedis</taxon>
        <taxon>Botryosphaeriales</taxon>
        <taxon>Saccharataceae</taxon>
        <taxon>Saccharata</taxon>
    </lineage>
</organism>
<keyword evidence="2" id="KW-0547">Nucleotide-binding</keyword>
<feature type="domain" description="Protein kinase" evidence="6">
    <location>
        <begin position="1"/>
        <end position="290"/>
    </location>
</feature>
<accession>A0A9P4HWK3</accession>